<evidence type="ECO:0000256" key="3">
    <source>
        <dbReference type="ARBA" id="ARBA00022801"/>
    </source>
</evidence>
<dbReference type="InterPro" id="IPR027417">
    <property type="entry name" value="P-loop_NTPase"/>
</dbReference>
<dbReference type="CDD" id="cd18795">
    <property type="entry name" value="SF2_C_Ski2"/>
    <property type="match status" value="1"/>
</dbReference>
<dbReference type="STRING" id="589924.Ferp_2159"/>
<dbReference type="Gene3D" id="3.40.50.300">
    <property type="entry name" value="P-loop containing nucleotide triphosphate hydrolases"/>
    <property type="match status" value="2"/>
</dbReference>
<gene>
    <name evidence="10" type="primary">hel308</name>
    <name evidence="13" type="ordered locus">Ferp_2159</name>
</gene>
<keyword evidence="14" id="KW-1185">Reference proteome</keyword>
<sequence>MMNVDALSDHLSKYVVDILKKRGIERLYPPQEEAVRKGLFSNKNLVVAIPTASGKTLIAELAMIYEVIRGGKCLYTVPLRALAGEKFEEFSKWEEIGVKIGISTGDYESRDEWLGECDIVVTTSEKADSLLRNEASWLRNLSLLVVDEIHLIDSAKRGATLEVLIAKLKKLNPNLRIIALSATIPNADEIAEWLNAELIKSEWRPTPLYEYVFYPGRLLKFENGFLREVKAESSIERLIVRTLEEGGQVLVFESTRRNAESYAVKISGYTKEFVEDNSDVAEKVLEENEGEMSRKLSECVKLGSAFHHAGLLNSQRVAIEKAFREGRIKVLVATPTLAAGVNLPARRVILKSYRRYDSGAYAPIMVSEYKQMAGRAGRPGLDEYGEAIIVTKTRDEALKVAERYLAGEPEKVISKLGSETHLRFHTLSLISEGIASSFEDLLDFYSTTFFAYQNEFTLEWEIRRIVLQLEKWGMIVEYAPTSFGKLVSKLYIDPLSGFIFKEELSKFDELSDLAMLHLICRTPDMELLSIRKADGWIENELENLREELTYYPSIYSAEYDFFLREFKTALCLYDWINERDEDIICEKYGIAPGDLRRIVETAEWLMHSLRRIAEHLSHNLASKALKLEMRLKYGVKEELLDLVKLKNVGRKRARKLYNAGIRNLEDLIQNRKIAEKLIGSRIVEKILS</sequence>
<comment type="similarity">
    <text evidence="10">Belongs to the helicase family. Hel308 subfamily.</text>
</comment>
<comment type="catalytic activity">
    <reaction evidence="10">
        <text>ATP + H2O = ADP + phosphate + H(+)</text>
        <dbReference type="Rhea" id="RHEA:13065"/>
        <dbReference type="ChEBI" id="CHEBI:15377"/>
        <dbReference type="ChEBI" id="CHEBI:15378"/>
        <dbReference type="ChEBI" id="CHEBI:30616"/>
        <dbReference type="ChEBI" id="CHEBI:43474"/>
        <dbReference type="ChEBI" id="CHEBI:456216"/>
        <dbReference type="EC" id="5.6.2.4"/>
    </reaction>
</comment>
<comment type="function">
    <text evidence="10">DNA-dependent ATPase and 3'-5' DNA helicase that may be involved in repair of stalled replication forks.</text>
</comment>
<dbReference type="PANTHER" id="PTHR47961:SF10">
    <property type="entry name" value="ATP-DEPENDENT DNA HELICASE HEL308"/>
    <property type="match status" value="1"/>
</dbReference>
<dbReference type="HAMAP" id="MF_00442">
    <property type="entry name" value="Helicase_Hel308"/>
    <property type="match status" value="1"/>
</dbReference>
<dbReference type="SMART" id="SM00490">
    <property type="entry name" value="HELICc"/>
    <property type="match status" value="1"/>
</dbReference>
<dbReference type="SMART" id="SM00487">
    <property type="entry name" value="DEXDc"/>
    <property type="match status" value="1"/>
</dbReference>
<comment type="subunit">
    <text evidence="10">Monomer.</text>
</comment>
<evidence type="ECO:0000256" key="9">
    <source>
        <dbReference type="ARBA" id="ARBA00034617"/>
    </source>
</evidence>
<evidence type="ECO:0000313" key="13">
    <source>
        <dbReference type="EMBL" id="ADC66290.1"/>
    </source>
</evidence>
<evidence type="ECO:0000313" key="14">
    <source>
        <dbReference type="Proteomes" id="UP000002613"/>
    </source>
</evidence>
<protein>
    <recommendedName>
        <fullName evidence="10">ATP-dependent DNA helicase Hel308</fullName>
        <ecNumber evidence="10">5.6.2.4</ecNumber>
    </recommendedName>
    <alternativeName>
        <fullName evidence="10">DNA 3'-5' helicase Hel308</fullName>
    </alternativeName>
</protein>
<dbReference type="Pfam" id="PF00271">
    <property type="entry name" value="Helicase_C"/>
    <property type="match status" value="1"/>
</dbReference>
<feature type="binding site" evidence="10">
    <location>
        <position position="31"/>
    </location>
    <ligand>
        <name>ATP</name>
        <dbReference type="ChEBI" id="CHEBI:30616"/>
    </ligand>
</feature>
<reference evidence="13 14" key="2">
    <citation type="journal article" date="2011" name="Stand. Genomic Sci.">
        <title>Complete genome sequence of Ferroglobus placidus AEDII12DO.</title>
        <authorList>
            <person name="Anderson I."/>
            <person name="Risso C."/>
            <person name="Holmes D."/>
            <person name="Lucas S."/>
            <person name="Copeland A."/>
            <person name="Lapidus A."/>
            <person name="Cheng J.F."/>
            <person name="Bruce D."/>
            <person name="Goodwin L."/>
            <person name="Pitluck S."/>
            <person name="Saunders E."/>
            <person name="Brettin T."/>
            <person name="Detter J.C."/>
            <person name="Han C."/>
            <person name="Tapia R."/>
            <person name="Larimer F."/>
            <person name="Land M."/>
            <person name="Hauser L."/>
            <person name="Woyke T."/>
            <person name="Lovley D."/>
            <person name="Kyrpides N."/>
            <person name="Ivanova N."/>
        </authorList>
    </citation>
    <scope>NUCLEOTIDE SEQUENCE [LARGE SCALE GENOMIC DNA]</scope>
    <source>
        <strain evidence="14">DSM 10642 / AEDII12DO</strain>
    </source>
</reference>
<dbReference type="InterPro" id="IPR014001">
    <property type="entry name" value="Helicase_ATP-bd"/>
</dbReference>
<name>D3S0P9_FERPA</name>
<evidence type="ECO:0000256" key="6">
    <source>
        <dbReference type="ARBA" id="ARBA00023125"/>
    </source>
</evidence>
<dbReference type="InterPro" id="IPR011545">
    <property type="entry name" value="DEAD/DEAH_box_helicase_dom"/>
</dbReference>
<dbReference type="GO" id="GO:0016887">
    <property type="term" value="F:ATP hydrolysis activity"/>
    <property type="evidence" value="ECO:0007669"/>
    <property type="project" value="RHEA"/>
</dbReference>
<dbReference type="PANTHER" id="PTHR47961">
    <property type="entry name" value="DNA POLYMERASE THETA, PUTATIVE (AFU_ORTHOLOGUE AFUA_1G05260)-RELATED"/>
    <property type="match status" value="1"/>
</dbReference>
<evidence type="ECO:0000256" key="2">
    <source>
        <dbReference type="ARBA" id="ARBA00022763"/>
    </source>
</evidence>
<evidence type="ECO:0000256" key="7">
    <source>
        <dbReference type="ARBA" id="ARBA00023204"/>
    </source>
</evidence>
<dbReference type="GeneID" id="8779697"/>
<evidence type="ECO:0000259" key="12">
    <source>
        <dbReference type="PROSITE" id="PS51194"/>
    </source>
</evidence>
<dbReference type="EMBL" id="CP001899">
    <property type="protein sequence ID" value="ADC66290.1"/>
    <property type="molecule type" value="Genomic_DNA"/>
</dbReference>
<dbReference type="RefSeq" id="WP_012966628.1">
    <property type="nucleotide sequence ID" value="NC_013849.1"/>
</dbReference>
<keyword evidence="6 10" id="KW-0238">DNA-binding</keyword>
<keyword evidence="2 10" id="KW-0227">DNA damage</keyword>
<reference evidence="14" key="1">
    <citation type="submission" date="2010-02" db="EMBL/GenBank/DDBJ databases">
        <title>Complete sequence of Ferroglobus placidus DSM 10642.</title>
        <authorList>
            <consortium name="US DOE Joint Genome Institute"/>
            <person name="Lucas S."/>
            <person name="Copeland A."/>
            <person name="Lapidus A."/>
            <person name="Cheng J.-F."/>
            <person name="Bruce D."/>
            <person name="Goodwin L."/>
            <person name="Pitluck S."/>
            <person name="Saunders E."/>
            <person name="Brettin T."/>
            <person name="Detter J.C."/>
            <person name="Han C."/>
            <person name="Tapia R."/>
            <person name="Larimer F."/>
            <person name="Land M."/>
            <person name="Hauser L."/>
            <person name="Kyrpides N."/>
            <person name="Ivanova N."/>
            <person name="Holmes D."/>
            <person name="Lovley D."/>
            <person name="Kyrpides N."/>
            <person name="Anderson I.J."/>
            <person name="Woyke T."/>
        </authorList>
    </citation>
    <scope>NUCLEOTIDE SEQUENCE [LARGE SCALE GENOMIC DNA]</scope>
    <source>
        <strain evidence="14">DSM 10642 / AEDII12DO</strain>
    </source>
</reference>
<dbReference type="eggNOG" id="arCOG00553">
    <property type="taxonomic scope" value="Archaea"/>
</dbReference>
<dbReference type="InterPro" id="IPR048772">
    <property type="entry name" value="Hel308-like_dom4"/>
</dbReference>
<keyword evidence="7 10" id="KW-0234">DNA repair</keyword>
<evidence type="ECO:0000256" key="4">
    <source>
        <dbReference type="ARBA" id="ARBA00022806"/>
    </source>
</evidence>
<dbReference type="EC" id="5.6.2.4" evidence="10"/>
<dbReference type="HOGENOM" id="CLU_006553_3_0_2"/>
<evidence type="ECO:0000256" key="1">
    <source>
        <dbReference type="ARBA" id="ARBA00022741"/>
    </source>
</evidence>
<feature type="domain" description="Helicase ATP-binding" evidence="11">
    <location>
        <begin position="36"/>
        <end position="202"/>
    </location>
</feature>
<dbReference type="GO" id="GO:0003677">
    <property type="term" value="F:DNA binding"/>
    <property type="evidence" value="ECO:0007669"/>
    <property type="project" value="UniProtKB-UniRule"/>
</dbReference>
<organism evidence="13 14">
    <name type="scientific">Ferroglobus placidus (strain DSM 10642 / AEDII12DO)</name>
    <dbReference type="NCBI Taxonomy" id="589924"/>
    <lineage>
        <taxon>Archaea</taxon>
        <taxon>Methanobacteriati</taxon>
        <taxon>Methanobacteriota</taxon>
        <taxon>Archaeoglobi</taxon>
        <taxon>Archaeoglobales</taxon>
        <taxon>Archaeoglobaceae</taxon>
        <taxon>Ferroglobus</taxon>
    </lineage>
</organism>
<keyword evidence="1 10" id="KW-0547">Nucleotide-binding</keyword>
<accession>D3S0P9</accession>
<dbReference type="InterPro" id="IPR022965">
    <property type="entry name" value="Helicase_Hel308"/>
</dbReference>
<dbReference type="Pfam" id="PF21280">
    <property type="entry name" value="Helicase_dom4_arc"/>
    <property type="match status" value="1"/>
</dbReference>
<keyword evidence="8 10" id="KW-0413">Isomerase</keyword>
<keyword evidence="3 10" id="KW-0378">Hydrolase</keyword>
<dbReference type="InterPro" id="IPR001650">
    <property type="entry name" value="Helicase_C-like"/>
</dbReference>
<keyword evidence="4 10" id="KW-0347">Helicase</keyword>
<dbReference type="PROSITE" id="PS51194">
    <property type="entry name" value="HELICASE_CTER"/>
    <property type="match status" value="1"/>
</dbReference>
<dbReference type="PROSITE" id="PS51192">
    <property type="entry name" value="HELICASE_ATP_BIND_1"/>
    <property type="match status" value="1"/>
</dbReference>
<dbReference type="SUPFAM" id="SSF52540">
    <property type="entry name" value="P-loop containing nucleoside triphosphate hydrolases"/>
    <property type="match status" value="1"/>
</dbReference>
<dbReference type="CDD" id="cd18028">
    <property type="entry name" value="DEXHc_archSki2"/>
    <property type="match status" value="1"/>
</dbReference>
<dbReference type="GO" id="GO:0006281">
    <property type="term" value="P:DNA repair"/>
    <property type="evidence" value="ECO:0007669"/>
    <property type="project" value="UniProtKB-UniRule"/>
</dbReference>
<dbReference type="AlphaFoldDB" id="D3S0P9"/>
<dbReference type="InterPro" id="IPR050474">
    <property type="entry name" value="Hel308_SKI2-like"/>
</dbReference>
<dbReference type="GO" id="GO:0005524">
    <property type="term" value="F:ATP binding"/>
    <property type="evidence" value="ECO:0007669"/>
    <property type="project" value="UniProtKB-UniRule"/>
</dbReference>
<keyword evidence="5 10" id="KW-0067">ATP-binding</keyword>
<dbReference type="SUPFAM" id="SSF158702">
    <property type="entry name" value="Sec63 N-terminal domain-like"/>
    <property type="match status" value="1"/>
</dbReference>
<evidence type="ECO:0000259" key="11">
    <source>
        <dbReference type="PROSITE" id="PS51192"/>
    </source>
</evidence>
<dbReference type="InterPro" id="IPR036390">
    <property type="entry name" value="WH_DNA-bd_sf"/>
</dbReference>
<dbReference type="Gene3D" id="1.10.150.20">
    <property type="entry name" value="5' to 3' exonuclease, C-terminal subdomain"/>
    <property type="match status" value="1"/>
</dbReference>
<dbReference type="Pfam" id="PF00270">
    <property type="entry name" value="DEAD"/>
    <property type="match status" value="1"/>
</dbReference>
<evidence type="ECO:0000256" key="8">
    <source>
        <dbReference type="ARBA" id="ARBA00023235"/>
    </source>
</evidence>
<dbReference type="PaxDb" id="589924-Ferp_2159"/>
<feature type="domain" description="Helicase C-terminal" evidence="12">
    <location>
        <begin position="234"/>
        <end position="428"/>
    </location>
</feature>
<dbReference type="KEGG" id="fpl:Ferp_2159"/>
<comment type="catalytic activity">
    <reaction evidence="9 10">
        <text>Couples ATP hydrolysis with the unwinding of duplex DNA by translocating in the 3'-5' direction.</text>
        <dbReference type="EC" id="5.6.2.4"/>
    </reaction>
</comment>
<dbReference type="SUPFAM" id="SSF46785">
    <property type="entry name" value="Winged helix' DNA-binding domain"/>
    <property type="match status" value="1"/>
</dbReference>
<dbReference type="Proteomes" id="UP000002613">
    <property type="component" value="Chromosome"/>
</dbReference>
<evidence type="ECO:0000256" key="10">
    <source>
        <dbReference type="HAMAP-Rule" id="MF_00442"/>
    </source>
</evidence>
<dbReference type="Gene3D" id="1.10.3380.30">
    <property type="match status" value="1"/>
</dbReference>
<dbReference type="GO" id="GO:0043138">
    <property type="term" value="F:3'-5' DNA helicase activity"/>
    <property type="evidence" value="ECO:0007669"/>
    <property type="project" value="UniProtKB-UniRule"/>
</dbReference>
<proteinExistence type="inferred from homology"/>
<evidence type="ECO:0000256" key="5">
    <source>
        <dbReference type="ARBA" id="ARBA00022840"/>
    </source>
</evidence>